<evidence type="ECO:0000313" key="3">
    <source>
        <dbReference type="WBParaSite" id="SBAD_0000561401-mRNA-1"/>
    </source>
</evidence>
<sequence length="78" mass="8633">MSLYPIGHCVRPPTTCHLISNLCSDAIENAIMLFYISASWYHNAMLLSDVVDQAIGVVISLAYFEGLDHVIAVCLNMF</sequence>
<accession>A0A183IP50</accession>
<evidence type="ECO:0000313" key="2">
    <source>
        <dbReference type="Proteomes" id="UP000270296"/>
    </source>
</evidence>
<dbReference type="Proteomes" id="UP000270296">
    <property type="component" value="Unassembled WGS sequence"/>
</dbReference>
<name>A0A183IP50_9BILA</name>
<proteinExistence type="predicted"/>
<evidence type="ECO:0000313" key="1">
    <source>
        <dbReference type="EMBL" id="VDP07126.1"/>
    </source>
</evidence>
<reference evidence="3" key="1">
    <citation type="submission" date="2016-06" db="UniProtKB">
        <authorList>
            <consortium name="WormBaseParasite"/>
        </authorList>
    </citation>
    <scope>IDENTIFICATION</scope>
</reference>
<reference evidence="1 2" key="2">
    <citation type="submission" date="2018-11" db="EMBL/GenBank/DDBJ databases">
        <authorList>
            <consortium name="Pathogen Informatics"/>
        </authorList>
    </citation>
    <scope>NUCLEOTIDE SEQUENCE [LARGE SCALE GENOMIC DNA]</scope>
</reference>
<dbReference type="AlphaFoldDB" id="A0A183IP50"/>
<protein>
    <submittedName>
        <fullName evidence="3">Na_H_Exchanger domain-containing protein</fullName>
    </submittedName>
</protein>
<keyword evidence="2" id="KW-1185">Reference proteome</keyword>
<organism evidence="3">
    <name type="scientific">Soboliphyme baturini</name>
    <dbReference type="NCBI Taxonomy" id="241478"/>
    <lineage>
        <taxon>Eukaryota</taxon>
        <taxon>Metazoa</taxon>
        <taxon>Ecdysozoa</taxon>
        <taxon>Nematoda</taxon>
        <taxon>Enoplea</taxon>
        <taxon>Dorylaimia</taxon>
        <taxon>Dioctophymatida</taxon>
        <taxon>Dioctophymatoidea</taxon>
        <taxon>Soboliphymatidae</taxon>
        <taxon>Soboliphyme</taxon>
    </lineage>
</organism>
<dbReference type="EMBL" id="UZAM01008963">
    <property type="protein sequence ID" value="VDP07126.1"/>
    <property type="molecule type" value="Genomic_DNA"/>
</dbReference>
<gene>
    <name evidence="1" type="ORF">SBAD_LOCUS5397</name>
</gene>
<dbReference type="WBParaSite" id="SBAD_0000561401-mRNA-1">
    <property type="protein sequence ID" value="SBAD_0000561401-mRNA-1"/>
    <property type="gene ID" value="SBAD_0000561401"/>
</dbReference>